<reference evidence="2" key="1">
    <citation type="submission" date="2016-04" db="EMBL/GenBank/DDBJ databases">
        <authorList>
            <person name="Evans L.H."/>
            <person name="Alamgir A."/>
            <person name="Owens N."/>
            <person name="Weber N.D."/>
            <person name="Virtaneva K."/>
            <person name="Barbian K."/>
            <person name="Babar A."/>
            <person name="Rosenke K."/>
        </authorList>
    </citation>
    <scope>NUCLEOTIDE SEQUENCE [LARGE SCALE GENOMIC DNA]</scope>
    <source>
        <strain evidence="2">CBS 101.48</strain>
    </source>
</reference>
<accession>A0A163LQC8</accession>
<protein>
    <recommendedName>
        <fullName evidence="4">Velvet domain-containing protein</fullName>
    </recommendedName>
</protein>
<gene>
    <name evidence="2" type="primary">ABSGL_00817.1 scaffold 958</name>
</gene>
<dbReference type="Proteomes" id="UP000078561">
    <property type="component" value="Unassembled WGS sequence"/>
</dbReference>
<evidence type="ECO:0008006" key="4">
    <source>
        <dbReference type="Google" id="ProtNLM"/>
    </source>
</evidence>
<dbReference type="AlphaFoldDB" id="A0A163LQC8"/>
<evidence type="ECO:0000313" key="2">
    <source>
        <dbReference type="EMBL" id="SAL95488.1"/>
    </source>
</evidence>
<feature type="compositionally biased region" description="Polar residues" evidence="1">
    <location>
        <begin position="245"/>
        <end position="254"/>
    </location>
</feature>
<organism evidence="2">
    <name type="scientific">Absidia glauca</name>
    <name type="common">Pin mould</name>
    <dbReference type="NCBI Taxonomy" id="4829"/>
    <lineage>
        <taxon>Eukaryota</taxon>
        <taxon>Fungi</taxon>
        <taxon>Fungi incertae sedis</taxon>
        <taxon>Mucoromycota</taxon>
        <taxon>Mucoromycotina</taxon>
        <taxon>Mucoromycetes</taxon>
        <taxon>Mucorales</taxon>
        <taxon>Cunninghamellaceae</taxon>
        <taxon>Absidia</taxon>
    </lineage>
</organism>
<evidence type="ECO:0000256" key="1">
    <source>
        <dbReference type="SAM" id="MobiDB-lite"/>
    </source>
</evidence>
<name>A0A163LQC8_ABSGL</name>
<proteinExistence type="predicted"/>
<sequence>MLENTAPGLEQQLVYRIDCDKHSTLGGAPPILVLQKDSVQPPILILSGMQTNPPRTPVIKDERRNKSQGYIVQDERKPPPPTPPVNAQPTHSGTGALPYMTTGHGETNYSPYQQPNGLTDPSTPHDPSYFGPRTPSGYPDNGTSNNTPWAFGQQQQQQQQQIPLHSPYLSNGSDGSLTPGGGFGHYHRRGPWAAQQPSPFGLGGEGRASSAAGTPTLPYASSGRPPYNNGMMAYHQPGADPYQHQLHNNNNGMDSQQKHQPPHPSPFFHQRPAHLPPPTVQQPTVIHGDSRRSRSVSFAPLPDYVAT</sequence>
<feature type="compositionally biased region" description="Polar residues" evidence="1">
    <location>
        <begin position="104"/>
        <end position="122"/>
    </location>
</feature>
<keyword evidence="3" id="KW-1185">Reference proteome</keyword>
<dbReference type="OrthoDB" id="2289556at2759"/>
<dbReference type="InParanoid" id="A0A163LQC8"/>
<dbReference type="EMBL" id="LT550334">
    <property type="protein sequence ID" value="SAL95488.1"/>
    <property type="molecule type" value="Genomic_DNA"/>
</dbReference>
<evidence type="ECO:0000313" key="3">
    <source>
        <dbReference type="Proteomes" id="UP000078561"/>
    </source>
</evidence>
<feature type="region of interest" description="Disordered" evidence="1">
    <location>
        <begin position="46"/>
        <end position="307"/>
    </location>
</feature>